<proteinExistence type="predicted"/>
<dbReference type="InterPro" id="IPR038718">
    <property type="entry name" value="SNF2-like_sf"/>
</dbReference>
<dbReference type="Proteomes" id="UP000045545">
    <property type="component" value="Unassembled WGS sequence"/>
</dbReference>
<dbReference type="InterPro" id="IPR001650">
    <property type="entry name" value="Helicase_C-like"/>
</dbReference>
<dbReference type="PANTHER" id="PTHR10799">
    <property type="entry name" value="SNF2/RAD54 HELICASE FAMILY"/>
    <property type="match status" value="1"/>
</dbReference>
<dbReference type="InterPro" id="IPR027417">
    <property type="entry name" value="P-loop_NTPase"/>
</dbReference>
<dbReference type="RefSeq" id="WP_046495164.1">
    <property type="nucleotide sequence ID" value="NZ_CGIH01000004.1"/>
</dbReference>
<keyword evidence="1" id="KW-0378">Hydrolase</keyword>
<feature type="domain" description="Helicase C-terminal" evidence="3">
    <location>
        <begin position="331"/>
        <end position="484"/>
    </location>
</feature>
<evidence type="ECO:0000256" key="1">
    <source>
        <dbReference type="ARBA" id="ARBA00022801"/>
    </source>
</evidence>
<dbReference type="PROSITE" id="PS51192">
    <property type="entry name" value="HELICASE_ATP_BIND_1"/>
    <property type="match status" value="1"/>
</dbReference>
<dbReference type="Pfam" id="PF00271">
    <property type="entry name" value="Helicase_C"/>
    <property type="match status" value="1"/>
</dbReference>
<dbReference type="Pfam" id="PF00176">
    <property type="entry name" value="SNF2-rel_dom"/>
    <property type="match status" value="1"/>
</dbReference>
<accession>A0A0E4GA04</accession>
<dbReference type="EMBL" id="CGIH01000004">
    <property type="protein sequence ID" value="CFX07454.1"/>
    <property type="molecule type" value="Genomic_DNA"/>
</dbReference>
<protein>
    <submittedName>
        <fullName evidence="5">SNF2-related</fullName>
    </submittedName>
</protein>
<dbReference type="PROSITE" id="PS51194">
    <property type="entry name" value="HELICASE_CTER"/>
    <property type="match status" value="1"/>
</dbReference>
<feature type="domain" description="Helicase ATP-binding" evidence="2">
    <location>
        <begin position="38"/>
        <end position="204"/>
    </location>
</feature>
<dbReference type="EMBL" id="CGIH01000018">
    <property type="protein sequence ID" value="CFX31910.1"/>
    <property type="molecule type" value="Genomic_DNA"/>
</dbReference>
<reference evidence="5 6" key="1">
    <citation type="submission" date="2015-03" db="EMBL/GenBank/DDBJ databases">
        <authorList>
            <person name="Strepis Nikolaos"/>
        </authorList>
    </citation>
    <scope>NUCLEOTIDE SEQUENCE [LARGE SCALE GENOMIC DNA]</scope>
    <source>
        <strain evidence="5 6">OL-4</strain>
    </source>
</reference>
<evidence type="ECO:0000313" key="6">
    <source>
        <dbReference type="Proteomes" id="UP000045545"/>
    </source>
</evidence>
<dbReference type="STRING" id="690567.411"/>
<evidence type="ECO:0000259" key="3">
    <source>
        <dbReference type="PROSITE" id="PS51194"/>
    </source>
</evidence>
<keyword evidence="6" id="KW-1185">Reference proteome</keyword>
<evidence type="ECO:0000313" key="5">
    <source>
        <dbReference type="EMBL" id="CFX31910.1"/>
    </source>
</evidence>
<dbReference type="InterPro" id="IPR000330">
    <property type="entry name" value="SNF2_N"/>
</dbReference>
<dbReference type="Gene3D" id="3.40.50.10810">
    <property type="entry name" value="Tandem AAA-ATPase domain"/>
    <property type="match status" value="1"/>
</dbReference>
<name>A0A0E4GA04_9FIRM</name>
<evidence type="ECO:0000259" key="2">
    <source>
        <dbReference type="PROSITE" id="PS51192"/>
    </source>
</evidence>
<organism evidence="5 6">
    <name type="scientific">Syntrophomonas zehnderi OL-4</name>
    <dbReference type="NCBI Taxonomy" id="690567"/>
    <lineage>
        <taxon>Bacteria</taxon>
        <taxon>Bacillati</taxon>
        <taxon>Bacillota</taxon>
        <taxon>Clostridia</taxon>
        <taxon>Eubacteriales</taxon>
        <taxon>Syntrophomonadaceae</taxon>
        <taxon>Syntrophomonas</taxon>
    </lineage>
</organism>
<dbReference type="InterPro" id="IPR014001">
    <property type="entry name" value="Helicase_ATP-bd"/>
</dbReference>
<dbReference type="Gene3D" id="3.40.50.300">
    <property type="entry name" value="P-loop containing nucleotide triphosphate hydrolases"/>
    <property type="match status" value="1"/>
</dbReference>
<gene>
    <name evidence="4" type="ORF">411</name>
    <name evidence="5" type="ORF">980</name>
</gene>
<dbReference type="AlphaFoldDB" id="A0A0E4GA04"/>
<dbReference type="GO" id="GO:0005524">
    <property type="term" value="F:ATP binding"/>
    <property type="evidence" value="ECO:0007669"/>
    <property type="project" value="InterPro"/>
</dbReference>
<dbReference type="SMART" id="SM00487">
    <property type="entry name" value="DEXDc"/>
    <property type="match status" value="1"/>
</dbReference>
<dbReference type="GO" id="GO:0016787">
    <property type="term" value="F:hydrolase activity"/>
    <property type="evidence" value="ECO:0007669"/>
    <property type="project" value="UniProtKB-KW"/>
</dbReference>
<sequence>MNNDNAPLLPMPIRVKPYKHQITAFNFVCKKLGLLPGLTYSPTGYGAALLMEMGTGKTLTTIAVEGALYNSGRIRRVLVVSPLSVTGVWKDEHDAYADFDYTLAVLKGSGEKKIDTLRHMAGQPLQVVVVNYESAWRLERELAVWKPDLIVADEGHKIKTHNIAASKAMHRLGAVAKYRLLLTGTPVTNKAIDIFSQYKFVDPRIFGQSFYSFRNHYFFMTGYGNHTPVLKKSMEEELTRRMHFIAFRATKKDCLDLPETTDIIRKVELEPKAMKLYQSLVKESYAELSNGEVTITNILTKLLRLSQLTGGFIGSDESSATEQVSTAKLEVLEDIIDSTLEEGRKLVIIARFVPELDAICRLLEKKRINYSLIKGGIKDRDEQVARFQNDPDVPIFVGQVATAGLGITLTAASTMVFYSLDYSMSNFEQCKARIHRAGQHMPCTYIYLTAQGTVDEKVLKALKSKANLAKTLVDDYRYGNNPFI</sequence>
<dbReference type="CDD" id="cd18793">
    <property type="entry name" value="SF2_C_SNF"/>
    <property type="match status" value="1"/>
</dbReference>
<evidence type="ECO:0000313" key="4">
    <source>
        <dbReference type="EMBL" id="CFX07454.1"/>
    </source>
</evidence>
<dbReference type="SMART" id="SM00490">
    <property type="entry name" value="HELICc"/>
    <property type="match status" value="1"/>
</dbReference>
<dbReference type="InterPro" id="IPR049730">
    <property type="entry name" value="SNF2/RAD54-like_C"/>
</dbReference>
<dbReference type="SUPFAM" id="SSF52540">
    <property type="entry name" value="P-loop containing nucleoside triphosphate hydrolases"/>
    <property type="match status" value="2"/>
</dbReference>